<reference evidence="8 9" key="1">
    <citation type="submission" date="2019-04" db="EMBL/GenBank/DDBJ databases">
        <title>Genome sequencing of Clostridium botulinum Groups I-IV and Clostridium butyricum.</title>
        <authorList>
            <person name="Brunt J."/>
            <person name="Van Vliet A.H.M."/>
            <person name="Stringer S.C."/>
            <person name="Carter A.T."/>
            <person name="Peck M.W."/>
        </authorList>
    </citation>
    <scope>NUCLEOTIDE SEQUENCE [LARGE SCALE GENOMIC DNA]</scope>
    <source>
        <strain evidence="6 9">1605</strain>
        <strain evidence="7 8">CB-K-33E</strain>
    </source>
</reference>
<evidence type="ECO:0000313" key="6">
    <source>
        <dbReference type="EMBL" id="NFF88566.1"/>
    </source>
</evidence>
<dbReference type="RefSeq" id="WP_053342512.1">
    <property type="nucleotide sequence ID" value="NZ_LFPA01000044.1"/>
</dbReference>
<dbReference type="GO" id="GO:0030983">
    <property type="term" value="F:mismatched DNA binding"/>
    <property type="evidence" value="ECO:0007669"/>
    <property type="project" value="InterPro"/>
</dbReference>
<evidence type="ECO:0000256" key="1">
    <source>
        <dbReference type="ARBA" id="ARBA00022741"/>
    </source>
</evidence>
<keyword evidence="4" id="KW-0472">Membrane</keyword>
<evidence type="ECO:0000313" key="9">
    <source>
        <dbReference type="Proteomes" id="UP000476820"/>
    </source>
</evidence>
<dbReference type="Gene3D" id="1.10.1420.10">
    <property type="match status" value="1"/>
</dbReference>
<feature type="transmembrane region" description="Helical" evidence="4">
    <location>
        <begin position="26"/>
        <end position="47"/>
    </location>
</feature>
<dbReference type="Pfam" id="PF00488">
    <property type="entry name" value="MutS_V"/>
    <property type="match status" value="1"/>
</dbReference>
<evidence type="ECO:0000256" key="3">
    <source>
        <dbReference type="ARBA" id="ARBA00023125"/>
    </source>
</evidence>
<feature type="domain" description="DNA mismatch repair proteins mutS family" evidence="5">
    <location>
        <begin position="420"/>
        <end position="596"/>
    </location>
</feature>
<keyword evidence="2" id="KW-0067">ATP-binding</keyword>
<dbReference type="Gene3D" id="3.40.50.300">
    <property type="entry name" value="P-loop containing nucleotide triphosphate hydrolases"/>
    <property type="match status" value="1"/>
</dbReference>
<dbReference type="OrthoDB" id="9802448at2"/>
<name>A0A0L9Y6L1_CLOBO</name>
<accession>A0A0L9Y6L1</accession>
<proteinExistence type="predicted"/>
<dbReference type="Proteomes" id="UP000476820">
    <property type="component" value="Unassembled WGS sequence"/>
</dbReference>
<keyword evidence="3" id="KW-0238">DNA-binding</keyword>
<feature type="transmembrane region" description="Helical" evidence="4">
    <location>
        <begin position="214"/>
        <end position="247"/>
    </location>
</feature>
<keyword evidence="1" id="KW-0547">Nucleotide-binding</keyword>
<gene>
    <name evidence="6" type="ORF">FC774_11880</name>
    <name evidence="7" type="ORF">FDB51_02135</name>
</gene>
<evidence type="ECO:0000256" key="4">
    <source>
        <dbReference type="SAM" id="Phobius"/>
    </source>
</evidence>
<dbReference type="GO" id="GO:0005524">
    <property type="term" value="F:ATP binding"/>
    <property type="evidence" value="ECO:0007669"/>
    <property type="project" value="UniProtKB-KW"/>
</dbReference>
<comment type="caution">
    <text evidence="6">The sequence shown here is derived from an EMBL/GenBank/DDBJ whole genome shotgun (WGS) entry which is preliminary data.</text>
</comment>
<dbReference type="InterPro" id="IPR036187">
    <property type="entry name" value="DNA_mismatch_repair_MutS_sf"/>
</dbReference>
<dbReference type="AlphaFoldDB" id="A0A0L9Y6L1"/>
<keyword evidence="4" id="KW-1133">Transmembrane helix</keyword>
<dbReference type="GO" id="GO:0140664">
    <property type="term" value="F:ATP-dependent DNA damage sensor activity"/>
    <property type="evidence" value="ECO:0007669"/>
    <property type="project" value="InterPro"/>
</dbReference>
<evidence type="ECO:0000313" key="8">
    <source>
        <dbReference type="Proteomes" id="UP000473681"/>
    </source>
</evidence>
<sequence>MSKSNEFYKSTLKENLAKRQLLIKKINIISVIRLVIVLFMLVIDYLLYRANNYIAIIFATIILLTMFIITALHHSNKLRDKNITDILIDINQRGIDRINGEFKKFEDNGEEYLNYKHKFINDLNIFGSNSLFQLTNSTVTSGGKKRLSEILRIEQNINKNEILIRQEAIKELSSKVQWRQRFIVKGLMNRSSKFNLDDLISWGKEESKVSKINIIISCIFIITNFVSIFLALSAILPWSFVLLVFMIDFLVLKMLTKSINKDIVLFNNIKQDINGYSEILELIEDENFNSEYLKELKNKISHKEVSCKKEMKKLANLVEWIGDSSYNAYYLVINILFFSDVFIMNNLEKWKKTNGLRLMEWLNVMNEFDTLNSISNIAFDHEDWVYPNILETSEVYGEDIGHPLIGDKAVKNSFSLNGIQKVALITGSNMSGKSTFLRSIGCNLVLSYIGAPVCAKRFNCGIMSLYTCITTRDSLEESISSFYAEILRIKILIEACKRGEKVFFLLDEIFKGTNSRDRHTGATVLINQLMKYGAIGLVSTHDLELCNLEKEDNKIINYNFREFYEADKIKFDYILRRGKSETQNAINLMKLAGIDFI</sequence>
<dbReference type="GO" id="GO:0006298">
    <property type="term" value="P:mismatch repair"/>
    <property type="evidence" value="ECO:0007669"/>
    <property type="project" value="InterPro"/>
</dbReference>
<organism evidence="6 9">
    <name type="scientific">Clostridium botulinum</name>
    <dbReference type="NCBI Taxonomy" id="1491"/>
    <lineage>
        <taxon>Bacteria</taxon>
        <taxon>Bacillati</taxon>
        <taxon>Bacillota</taxon>
        <taxon>Clostridia</taxon>
        <taxon>Eubacteriales</taxon>
        <taxon>Clostridiaceae</taxon>
        <taxon>Clostridium</taxon>
    </lineage>
</organism>
<dbReference type="Proteomes" id="UP000473681">
    <property type="component" value="Unassembled WGS sequence"/>
</dbReference>
<keyword evidence="4" id="KW-0812">Transmembrane</keyword>
<dbReference type="PANTHER" id="PTHR11361:SF99">
    <property type="entry name" value="DNA MISMATCH REPAIR PROTEIN"/>
    <property type="match status" value="1"/>
</dbReference>
<feature type="transmembrane region" description="Helical" evidence="4">
    <location>
        <begin position="53"/>
        <end position="72"/>
    </location>
</feature>
<evidence type="ECO:0000256" key="2">
    <source>
        <dbReference type="ARBA" id="ARBA00022840"/>
    </source>
</evidence>
<dbReference type="GO" id="GO:0005829">
    <property type="term" value="C:cytosol"/>
    <property type="evidence" value="ECO:0007669"/>
    <property type="project" value="TreeGrafter"/>
</dbReference>
<dbReference type="SUPFAM" id="SSF48334">
    <property type="entry name" value="DNA repair protein MutS, domain III"/>
    <property type="match status" value="1"/>
</dbReference>
<dbReference type="SUPFAM" id="SSF52540">
    <property type="entry name" value="P-loop containing nucleoside triphosphate hydrolases"/>
    <property type="match status" value="1"/>
</dbReference>
<dbReference type="EMBL" id="SWVK01000002">
    <property type="protein sequence ID" value="NFN33948.1"/>
    <property type="molecule type" value="Genomic_DNA"/>
</dbReference>
<evidence type="ECO:0000259" key="5">
    <source>
        <dbReference type="SMART" id="SM00534"/>
    </source>
</evidence>
<evidence type="ECO:0000313" key="7">
    <source>
        <dbReference type="EMBL" id="NFN33948.1"/>
    </source>
</evidence>
<protein>
    <submittedName>
        <fullName evidence="6">DNA mismatch repair protein MutS</fullName>
    </submittedName>
</protein>
<dbReference type="SMART" id="SM00534">
    <property type="entry name" value="MUTSac"/>
    <property type="match status" value="1"/>
</dbReference>
<dbReference type="PANTHER" id="PTHR11361">
    <property type="entry name" value="DNA MISMATCH REPAIR PROTEIN MUTS FAMILY MEMBER"/>
    <property type="match status" value="1"/>
</dbReference>
<dbReference type="EMBL" id="SWOV01000033">
    <property type="protein sequence ID" value="NFF88566.1"/>
    <property type="molecule type" value="Genomic_DNA"/>
</dbReference>
<dbReference type="InterPro" id="IPR045076">
    <property type="entry name" value="MutS"/>
</dbReference>
<dbReference type="InterPro" id="IPR000432">
    <property type="entry name" value="DNA_mismatch_repair_MutS_C"/>
</dbReference>
<dbReference type="InterPro" id="IPR027417">
    <property type="entry name" value="P-loop_NTPase"/>
</dbReference>